<keyword evidence="8" id="KW-0862">Zinc</keyword>
<keyword evidence="6" id="KW-0378">Hydrolase</keyword>
<dbReference type="InterPro" id="IPR012337">
    <property type="entry name" value="RNaseH-like_sf"/>
</dbReference>
<evidence type="ECO:0000256" key="5">
    <source>
        <dbReference type="ARBA" id="ARBA00022759"/>
    </source>
</evidence>
<evidence type="ECO:0000256" key="7">
    <source>
        <dbReference type="ARBA" id="ARBA00022918"/>
    </source>
</evidence>
<reference evidence="12 13" key="1">
    <citation type="submission" date="2019-09" db="EMBL/GenBank/DDBJ databases">
        <title>Bird 10,000 Genomes (B10K) Project - Family phase.</title>
        <authorList>
            <person name="Zhang G."/>
        </authorList>
    </citation>
    <scope>NUCLEOTIDE SEQUENCE [LARGE SCALE GENOMIC DNA]</scope>
    <source>
        <strain evidence="12">B10K-DU-001-39</strain>
        <tissue evidence="12">Muscle</tissue>
    </source>
</reference>
<dbReference type="SUPFAM" id="SSF53098">
    <property type="entry name" value="Ribonuclease H-like"/>
    <property type="match status" value="1"/>
</dbReference>
<keyword evidence="3" id="KW-0540">Nuclease</keyword>
<feature type="non-terminal residue" evidence="12">
    <location>
        <position position="149"/>
    </location>
</feature>
<keyword evidence="7" id="KW-0695">RNA-directed DNA polymerase</keyword>
<dbReference type="InterPro" id="IPR002156">
    <property type="entry name" value="RNaseH_domain"/>
</dbReference>
<proteinExistence type="predicted"/>
<evidence type="ECO:0000256" key="8">
    <source>
        <dbReference type="PROSITE-ProRule" id="PRU00450"/>
    </source>
</evidence>
<dbReference type="GO" id="GO:0008270">
    <property type="term" value="F:zinc ion binding"/>
    <property type="evidence" value="ECO:0007669"/>
    <property type="project" value="UniProtKB-KW"/>
</dbReference>
<dbReference type="Gene3D" id="3.30.420.10">
    <property type="entry name" value="Ribonuclease H-like superfamily/Ribonuclease H"/>
    <property type="match status" value="1"/>
</dbReference>
<feature type="non-terminal residue" evidence="12">
    <location>
        <position position="1"/>
    </location>
</feature>
<evidence type="ECO:0000313" key="12">
    <source>
        <dbReference type="EMBL" id="NXL93886.1"/>
    </source>
</evidence>
<evidence type="ECO:0000256" key="6">
    <source>
        <dbReference type="ARBA" id="ARBA00022801"/>
    </source>
</evidence>
<dbReference type="OrthoDB" id="9395371at2759"/>
<keyword evidence="4" id="KW-0479">Metal-binding</keyword>
<gene>
    <name evidence="12" type="primary">Hervk_2</name>
    <name evidence="12" type="ORF">ALELAT_R15452</name>
</gene>
<dbReference type="PANTHER" id="PTHR41694">
    <property type="entry name" value="ENDOGENOUS RETROVIRUS GROUP K MEMBER POL PROTEIN"/>
    <property type="match status" value="1"/>
</dbReference>
<keyword evidence="8" id="KW-0863">Zinc-finger</keyword>
<keyword evidence="2" id="KW-0548">Nucleotidyltransferase</keyword>
<keyword evidence="13" id="KW-1185">Reference proteome</keyword>
<evidence type="ECO:0000256" key="4">
    <source>
        <dbReference type="ARBA" id="ARBA00022723"/>
    </source>
</evidence>
<organism evidence="12 13">
    <name type="scientific">Alectura lathami</name>
    <name type="common">Australian brush turkey</name>
    <dbReference type="NCBI Taxonomy" id="81907"/>
    <lineage>
        <taxon>Eukaryota</taxon>
        <taxon>Metazoa</taxon>
        <taxon>Chordata</taxon>
        <taxon>Craniata</taxon>
        <taxon>Vertebrata</taxon>
        <taxon>Euteleostomi</taxon>
        <taxon>Archelosauria</taxon>
        <taxon>Archosauria</taxon>
        <taxon>Dinosauria</taxon>
        <taxon>Saurischia</taxon>
        <taxon>Theropoda</taxon>
        <taxon>Coelurosauria</taxon>
        <taxon>Aves</taxon>
        <taxon>Neognathae</taxon>
        <taxon>Galloanserae</taxon>
        <taxon>Galliformes</taxon>
        <taxon>Megapodiidae</taxon>
        <taxon>Alectura</taxon>
    </lineage>
</organism>
<dbReference type="AlphaFoldDB" id="A0A7L0WQJ7"/>
<keyword evidence="1" id="KW-0808">Transferase</keyword>
<evidence type="ECO:0000313" key="13">
    <source>
        <dbReference type="Proteomes" id="UP000562322"/>
    </source>
</evidence>
<dbReference type="EMBL" id="VXAV01010167">
    <property type="protein sequence ID" value="NXL93886.1"/>
    <property type="molecule type" value="Genomic_DNA"/>
</dbReference>
<dbReference type="Pfam" id="PF02022">
    <property type="entry name" value="Integrase_Zn"/>
    <property type="match status" value="1"/>
</dbReference>
<dbReference type="PROSITE" id="PS50876">
    <property type="entry name" value="ZF_INTEGRASE"/>
    <property type="match status" value="1"/>
</dbReference>
<evidence type="ECO:0000256" key="3">
    <source>
        <dbReference type="ARBA" id="ARBA00022722"/>
    </source>
</evidence>
<evidence type="ECO:0000259" key="11">
    <source>
        <dbReference type="PROSITE" id="PS50879"/>
    </source>
</evidence>
<name>A0A7L0WQJ7_ALELA</name>
<dbReference type="PROSITE" id="PS50879">
    <property type="entry name" value="RNASE_H_1"/>
    <property type="match status" value="1"/>
</dbReference>
<feature type="domain" description="RNase H type-1" evidence="11">
    <location>
        <begin position="1"/>
        <end position="91"/>
    </location>
</feature>
<feature type="signal peptide" evidence="9">
    <location>
        <begin position="1"/>
        <end position="19"/>
    </location>
</feature>
<sequence>AVLLAFTLLPMALNIVTDSVYVANLLKHLDQAVLYNVKEKPLFQILLQLWNTIRHRSDPYSVMHIRSHTNLPGFFVEGNAQADAVVAATAIKNVPNIMQQAVLSHQFFHHDANALRQQFKLSHSQAQAVVAACPDCRSLRVPAYYGTNS</sequence>
<comment type="caution">
    <text evidence="12">The sequence shown here is derived from an EMBL/GenBank/DDBJ whole genome shotgun (WGS) entry which is preliminary data.</text>
</comment>
<dbReference type="InterPro" id="IPR003308">
    <property type="entry name" value="Integrase_Zn-bd_dom_N"/>
</dbReference>
<dbReference type="SUPFAM" id="SSF46919">
    <property type="entry name" value="N-terminal Zn binding domain of HIV integrase"/>
    <property type="match status" value="1"/>
</dbReference>
<dbReference type="GO" id="GO:0035613">
    <property type="term" value="F:RNA stem-loop binding"/>
    <property type="evidence" value="ECO:0007669"/>
    <property type="project" value="TreeGrafter"/>
</dbReference>
<dbReference type="Proteomes" id="UP000562322">
    <property type="component" value="Unassembled WGS sequence"/>
</dbReference>
<feature type="domain" description="Integrase-type" evidence="10">
    <location>
        <begin position="96"/>
        <end position="137"/>
    </location>
</feature>
<evidence type="ECO:0000256" key="1">
    <source>
        <dbReference type="ARBA" id="ARBA00022679"/>
    </source>
</evidence>
<evidence type="ECO:0000256" key="2">
    <source>
        <dbReference type="ARBA" id="ARBA00022695"/>
    </source>
</evidence>
<keyword evidence="5" id="KW-0255">Endonuclease</keyword>
<feature type="chain" id="PRO_5029497789" evidence="9">
    <location>
        <begin position="20"/>
        <end position="149"/>
    </location>
</feature>
<evidence type="ECO:0000259" key="10">
    <source>
        <dbReference type="PROSITE" id="PS50876"/>
    </source>
</evidence>
<dbReference type="GO" id="GO:0003964">
    <property type="term" value="F:RNA-directed DNA polymerase activity"/>
    <property type="evidence" value="ECO:0007669"/>
    <property type="project" value="UniProtKB-KW"/>
</dbReference>
<evidence type="ECO:0000256" key="9">
    <source>
        <dbReference type="SAM" id="SignalP"/>
    </source>
</evidence>
<accession>A0A7L0WQJ7</accession>
<protein>
    <submittedName>
        <fullName evidence="12">PO113 protein</fullName>
    </submittedName>
</protein>
<keyword evidence="9" id="KW-0732">Signal</keyword>
<dbReference type="Pfam" id="PF00075">
    <property type="entry name" value="RNase_H"/>
    <property type="match status" value="1"/>
</dbReference>
<dbReference type="Gene3D" id="1.10.10.200">
    <property type="match status" value="1"/>
</dbReference>
<dbReference type="PANTHER" id="PTHR41694:SF3">
    <property type="entry name" value="RNA-DIRECTED DNA POLYMERASE-RELATED"/>
    <property type="match status" value="1"/>
</dbReference>
<dbReference type="InterPro" id="IPR017856">
    <property type="entry name" value="Integrase-like_N"/>
</dbReference>
<dbReference type="GO" id="GO:0004523">
    <property type="term" value="F:RNA-DNA hybrid ribonuclease activity"/>
    <property type="evidence" value="ECO:0007669"/>
    <property type="project" value="InterPro"/>
</dbReference>
<dbReference type="InterPro" id="IPR036397">
    <property type="entry name" value="RNaseH_sf"/>
</dbReference>